<protein>
    <submittedName>
        <fullName evidence="3">Carbon monoxide dehydrogenase</fullName>
    </submittedName>
</protein>
<dbReference type="InterPro" id="IPR023393">
    <property type="entry name" value="START-like_dom_sf"/>
</dbReference>
<dbReference type="Gene3D" id="3.30.530.20">
    <property type="match status" value="1"/>
</dbReference>
<organism evidence="3 4">
    <name type="scientific">Pandoraea terrae</name>
    <dbReference type="NCBI Taxonomy" id="1537710"/>
    <lineage>
        <taxon>Bacteria</taxon>
        <taxon>Pseudomonadati</taxon>
        <taxon>Pseudomonadota</taxon>
        <taxon>Betaproteobacteria</taxon>
        <taxon>Burkholderiales</taxon>
        <taxon>Burkholderiaceae</taxon>
        <taxon>Pandoraea</taxon>
    </lineage>
</organism>
<gene>
    <name evidence="3" type="ORF">PTE30175_02112</name>
</gene>
<keyword evidence="2" id="KW-0812">Transmembrane</keyword>
<dbReference type="AlphaFoldDB" id="A0A5E4USX6"/>
<dbReference type="EMBL" id="CABPRZ010000007">
    <property type="protein sequence ID" value="VVE02015.1"/>
    <property type="molecule type" value="Genomic_DNA"/>
</dbReference>
<dbReference type="PANTHER" id="PTHR38588">
    <property type="entry name" value="BLL0334 PROTEIN"/>
    <property type="match status" value="1"/>
</dbReference>
<evidence type="ECO:0000313" key="3">
    <source>
        <dbReference type="EMBL" id="VVE02015.1"/>
    </source>
</evidence>
<dbReference type="OrthoDB" id="9787428at2"/>
<keyword evidence="2" id="KW-1133">Transmembrane helix</keyword>
<dbReference type="Pfam" id="PF06240">
    <property type="entry name" value="COXG"/>
    <property type="match status" value="1"/>
</dbReference>
<proteinExistence type="predicted"/>
<dbReference type="InterPro" id="IPR010419">
    <property type="entry name" value="CO_DH_gsu"/>
</dbReference>
<name>A0A5E4USX6_9BURK</name>
<evidence type="ECO:0000256" key="2">
    <source>
        <dbReference type="SAM" id="Phobius"/>
    </source>
</evidence>
<feature type="region of interest" description="Disordered" evidence="1">
    <location>
        <begin position="154"/>
        <end position="173"/>
    </location>
</feature>
<dbReference type="SUPFAM" id="SSF55961">
    <property type="entry name" value="Bet v1-like"/>
    <property type="match status" value="1"/>
</dbReference>
<sequence length="209" mass="21878">MELQNSRVLPVAQDVVWVALNDPGVLQQCIPGCESLDRVDAHTFTVAMTASVGPVKARFTGKLTLSDVIPPKSYTLHFDGQGGAAGFGKGQAAVTLHKQGVSETVLAYEANAQVGGKLAQVGSRLIDGAARKLADDFFTRFAAIVAPGALAAGEGVPSDRDATTGRGAEAGSVASTGLPLPRKWQHRWWVWALMAILAIAAIVIGNHVR</sequence>
<evidence type="ECO:0000313" key="4">
    <source>
        <dbReference type="Proteomes" id="UP000414233"/>
    </source>
</evidence>
<dbReference type="RefSeq" id="WP_150697009.1">
    <property type="nucleotide sequence ID" value="NZ_CABPRZ010000007.1"/>
</dbReference>
<reference evidence="3 4" key="1">
    <citation type="submission" date="2019-08" db="EMBL/GenBank/DDBJ databases">
        <authorList>
            <person name="Peeters C."/>
        </authorList>
    </citation>
    <scope>NUCLEOTIDE SEQUENCE [LARGE SCALE GENOMIC DNA]</scope>
    <source>
        <strain evidence="3 4">LMG 30175</strain>
    </source>
</reference>
<keyword evidence="4" id="KW-1185">Reference proteome</keyword>
<feature type="transmembrane region" description="Helical" evidence="2">
    <location>
        <begin position="188"/>
        <end position="208"/>
    </location>
</feature>
<evidence type="ECO:0000256" key="1">
    <source>
        <dbReference type="SAM" id="MobiDB-lite"/>
    </source>
</evidence>
<dbReference type="CDD" id="cd05018">
    <property type="entry name" value="CoxG"/>
    <property type="match status" value="1"/>
</dbReference>
<keyword evidence="2" id="KW-0472">Membrane</keyword>
<dbReference type="Proteomes" id="UP000414233">
    <property type="component" value="Unassembled WGS sequence"/>
</dbReference>
<accession>A0A5E4USX6</accession>
<dbReference type="PANTHER" id="PTHR38588:SF1">
    <property type="entry name" value="BLL0334 PROTEIN"/>
    <property type="match status" value="1"/>
</dbReference>